<dbReference type="SUPFAM" id="SSF52266">
    <property type="entry name" value="SGNH hydrolase"/>
    <property type="match status" value="1"/>
</dbReference>
<dbReference type="PANTHER" id="PTHR30383:SF24">
    <property type="entry name" value="THIOESTERASE 1_PROTEASE 1_LYSOPHOSPHOLIPASE L1"/>
    <property type="match status" value="1"/>
</dbReference>
<dbReference type="AlphaFoldDB" id="A0A3B0YUJ3"/>
<feature type="domain" description="SGNH hydrolase-type esterase" evidence="1">
    <location>
        <begin position="28"/>
        <end position="188"/>
    </location>
</feature>
<dbReference type="InterPro" id="IPR036514">
    <property type="entry name" value="SGNH_hydro_sf"/>
</dbReference>
<name>A0A3B0YUJ3_9ZZZZ</name>
<dbReference type="EMBL" id="UOFO01000048">
    <property type="protein sequence ID" value="VAW84588.1"/>
    <property type="molecule type" value="Genomic_DNA"/>
</dbReference>
<reference evidence="2" key="1">
    <citation type="submission" date="2018-06" db="EMBL/GenBank/DDBJ databases">
        <authorList>
            <person name="Zhirakovskaya E."/>
        </authorList>
    </citation>
    <scope>NUCLEOTIDE SEQUENCE</scope>
</reference>
<dbReference type="Gene3D" id="3.40.50.1110">
    <property type="entry name" value="SGNH hydrolase"/>
    <property type="match status" value="1"/>
</dbReference>
<dbReference type="InterPro" id="IPR051532">
    <property type="entry name" value="Ester_Hydrolysis_Enzymes"/>
</dbReference>
<keyword evidence="2" id="KW-0378">Hydrolase</keyword>
<gene>
    <name evidence="2" type="ORF">MNBD_GAMMA16-533</name>
</gene>
<dbReference type="CDD" id="cd01822">
    <property type="entry name" value="Lysophospholipase_L1_like"/>
    <property type="match status" value="1"/>
</dbReference>
<evidence type="ECO:0000313" key="2">
    <source>
        <dbReference type="EMBL" id="VAW84588.1"/>
    </source>
</evidence>
<evidence type="ECO:0000259" key="1">
    <source>
        <dbReference type="Pfam" id="PF13472"/>
    </source>
</evidence>
<dbReference type="EC" id="3.1.1.2" evidence="2"/>
<dbReference type="Pfam" id="PF13472">
    <property type="entry name" value="Lipase_GDSL_2"/>
    <property type="match status" value="1"/>
</dbReference>
<organism evidence="2">
    <name type="scientific">hydrothermal vent metagenome</name>
    <dbReference type="NCBI Taxonomy" id="652676"/>
    <lineage>
        <taxon>unclassified sequences</taxon>
        <taxon>metagenomes</taxon>
        <taxon>ecological metagenomes</taxon>
    </lineage>
</organism>
<proteinExistence type="predicted"/>
<dbReference type="GO" id="GO:0004622">
    <property type="term" value="F:phosphatidylcholine lysophospholipase activity"/>
    <property type="evidence" value="ECO:0007669"/>
    <property type="project" value="TreeGrafter"/>
</dbReference>
<dbReference type="PANTHER" id="PTHR30383">
    <property type="entry name" value="THIOESTERASE 1/PROTEASE 1/LYSOPHOSPHOLIPASE L1"/>
    <property type="match status" value="1"/>
</dbReference>
<dbReference type="GO" id="GO:0004064">
    <property type="term" value="F:arylesterase activity"/>
    <property type="evidence" value="ECO:0007669"/>
    <property type="project" value="UniProtKB-EC"/>
</dbReference>
<sequence>MSYIRYLLIILIYGLLPITSTAASTLVVLGDSLSAAYGINPKHGWVELLQQRITDKGYPLEVINASISGDTTLGGYRRLKPILEKHQPSIIVIELGANDGLRGLSLTAMKNNIANMIRTSKAAQTRVILIGMKLPPNYGPAYSAAFQRVYTDLAKKYSITLIPFLLNGLETQFNLFQADGLHPTQAAQSIILDTVWPDIYHVIKKPPF</sequence>
<accession>A0A3B0YUJ3</accession>
<protein>
    <submittedName>
        <fullName evidence="2">Arylesterase</fullName>
        <ecNumber evidence="2">3.1.1.2</ecNumber>
    </submittedName>
</protein>
<dbReference type="InterPro" id="IPR013830">
    <property type="entry name" value="SGNH_hydro"/>
</dbReference>